<feature type="domain" description="Major facilitator superfamily (MFS) profile" evidence="6">
    <location>
        <begin position="65"/>
        <end position="546"/>
    </location>
</feature>
<accession>A0A9P4WL17</accession>
<reference evidence="7" key="1">
    <citation type="submission" date="2019-04" db="EMBL/GenBank/DDBJ databases">
        <title>Sequencing of skin fungus with MAO and IRED activity.</title>
        <authorList>
            <person name="Marsaioli A.J."/>
            <person name="Bonatto J.M.C."/>
            <person name="Reis Junior O."/>
        </authorList>
    </citation>
    <scope>NUCLEOTIDE SEQUENCE</scope>
    <source>
        <strain evidence="7">28M1</strain>
    </source>
</reference>
<dbReference type="SUPFAM" id="SSF103473">
    <property type="entry name" value="MFS general substrate transporter"/>
    <property type="match status" value="1"/>
</dbReference>
<sequence length="553" mass="58123">MAIVTEAVELQTISKANIPGSSIRTTRASHDSARTLGGAQHLATSESESSSLSAKRSSNLQTFLTIFTPSFVGFIASFTNGVITIGLPEIARSLSLDRSLYLWPSSVYGLTSGACLLIAGSIADLVGARPVEVLGITLIGVFTLACGFAATGEQLVVFRALQGVALAMHLPASVALISGAVPSGRARNLGFACLGFSQPLGFAVGLVISGVLVEKAGWRSGFYLSGGALLTTAVAAVWSLPKLKSGAEDGVLALVKKVSREVDWVGGIISSGGLAILAYVLAILSADLATIRSAETASLLALSMILLLAFPVWMRYRERANKPALVPNKLWKNIPFTSTCIMVALSYGVMNSIELFSSLYFQEIQKATPLTTSLYLLPNLATGVLLNILVGTFVHKIPALYLVSVSAIVCSISPMFMALLNPSWNYFYLAFWAQVFAPFSADVLFTVGLIIVSDSFPERDQALAGAVFNTVAQFGMSLGMGSCQVVALGVIGTHESKSDGASGHGGSAGSDDPKELLKGYRASFWTMFGYMLCCVVIAVAGLRKAGKVGLKKD</sequence>
<dbReference type="EMBL" id="SWKV01000061">
    <property type="protein sequence ID" value="KAF3035139.1"/>
    <property type="molecule type" value="Genomic_DNA"/>
</dbReference>
<dbReference type="OrthoDB" id="2130629at2759"/>
<feature type="transmembrane region" description="Helical" evidence="5">
    <location>
        <begin position="426"/>
        <end position="451"/>
    </location>
</feature>
<dbReference type="InterPro" id="IPR020846">
    <property type="entry name" value="MFS_dom"/>
</dbReference>
<feature type="transmembrane region" description="Helical" evidence="5">
    <location>
        <begin position="262"/>
        <end position="284"/>
    </location>
</feature>
<dbReference type="AlphaFoldDB" id="A0A9P4WL17"/>
<feature type="transmembrane region" description="Helical" evidence="5">
    <location>
        <begin position="296"/>
        <end position="314"/>
    </location>
</feature>
<feature type="transmembrane region" description="Helical" evidence="5">
    <location>
        <begin position="373"/>
        <end position="393"/>
    </location>
</feature>
<evidence type="ECO:0000256" key="4">
    <source>
        <dbReference type="ARBA" id="ARBA00023136"/>
    </source>
</evidence>
<feature type="transmembrane region" description="Helical" evidence="5">
    <location>
        <begin position="189"/>
        <end position="210"/>
    </location>
</feature>
<dbReference type="PROSITE" id="PS50850">
    <property type="entry name" value="MFS"/>
    <property type="match status" value="1"/>
</dbReference>
<evidence type="ECO:0000313" key="8">
    <source>
        <dbReference type="Proteomes" id="UP000758155"/>
    </source>
</evidence>
<feature type="transmembrane region" description="Helical" evidence="5">
    <location>
        <begin position="222"/>
        <end position="241"/>
    </location>
</feature>
<feature type="transmembrane region" description="Helical" evidence="5">
    <location>
        <begin position="522"/>
        <end position="542"/>
    </location>
</feature>
<gene>
    <name evidence="7" type="ORF">E8E12_006385</name>
</gene>
<feature type="transmembrane region" description="Helical" evidence="5">
    <location>
        <begin position="400"/>
        <end position="420"/>
    </location>
</feature>
<evidence type="ECO:0000259" key="6">
    <source>
        <dbReference type="PROSITE" id="PS50850"/>
    </source>
</evidence>
<dbReference type="InterPro" id="IPR011701">
    <property type="entry name" value="MFS"/>
</dbReference>
<feature type="transmembrane region" description="Helical" evidence="5">
    <location>
        <begin position="334"/>
        <end position="353"/>
    </location>
</feature>
<dbReference type="PANTHER" id="PTHR42718">
    <property type="entry name" value="MAJOR FACILITATOR SUPERFAMILY MULTIDRUG TRANSPORTER MFSC"/>
    <property type="match status" value="1"/>
</dbReference>
<name>A0A9P4WL17_9PLEO</name>
<comment type="caution">
    <text evidence="7">The sequence shown here is derived from an EMBL/GenBank/DDBJ whole genome shotgun (WGS) entry which is preliminary data.</text>
</comment>
<feature type="transmembrane region" description="Helical" evidence="5">
    <location>
        <begin position="156"/>
        <end position="177"/>
    </location>
</feature>
<proteinExistence type="predicted"/>
<dbReference type="InterPro" id="IPR036259">
    <property type="entry name" value="MFS_trans_sf"/>
</dbReference>
<dbReference type="Gene3D" id="1.20.1250.20">
    <property type="entry name" value="MFS general substrate transporter like domains"/>
    <property type="match status" value="1"/>
</dbReference>
<evidence type="ECO:0000313" key="7">
    <source>
        <dbReference type="EMBL" id="KAF3035139.1"/>
    </source>
</evidence>
<evidence type="ECO:0000256" key="5">
    <source>
        <dbReference type="SAM" id="Phobius"/>
    </source>
</evidence>
<keyword evidence="8" id="KW-1185">Reference proteome</keyword>
<organism evidence="7 8">
    <name type="scientific">Didymella heteroderae</name>
    <dbReference type="NCBI Taxonomy" id="1769908"/>
    <lineage>
        <taxon>Eukaryota</taxon>
        <taxon>Fungi</taxon>
        <taxon>Dikarya</taxon>
        <taxon>Ascomycota</taxon>
        <taxon>Pezizomycotina</taxon>
        <taxon>Dothideomycetes</taxon>
        <taxon>Pleosporomycetidae</taxon>
        <taxon>Pleosporales</taxon>
        <taxon>Pleosporineae</taxon>
        <taxon>Didymellaceae</taxon>
        <taxon>Didymella</taxon>
    </lineage>
</organism>
<keyword evidence="2 5" id="KW-0812">Transmembrane</keyword>
<feature type="transmembrane region" description="Helical" evidence="5">
    <location>
        <begin position="63"/>
        <end position="87"/>
    </location>
</feature>
<keyword evidence="4 5" id="KW-0472">Membrane</keyword>
<protein>
    <recommendedName>
        <fullName evidence="6">Major facilitator superfamily (MFS) profile domain-containing protein</fullName>
    </recommendedName>
</protein>
<dbReference type="GO" id="GO:0016020">
    <property type="term" value="C:membrane"/>
    <property type="evidence" value="ECO:0007669"/>
    <property type="project" value="UniProtKB-SubCell"/>
</dbReference>
<comment type="subcellular location">
    <subcellularLocation>
        <location evidence="1">Membrane</location>
        <topology evidence="1">Multi-pass membrane protein</topology>
    </subcellularLocation>
</comment>
<evidence type="ECO:0000256" key="3">
    <source>
        <dbReference type="ARBA" id="ARBA00022989"/>
    </source>
</evidence>
<feature type="transmembrane region" description="Helical" evidence="5">
    <location>
        <begin position="463"/>
        <end position="491"/>
    </location>
</feature>
<keyword evidence="3 5" id="KW-1133">Transmembrane helix</keyword>
<feature type="transmembrane region" description="Helical" evidence="5">
    <location>
        <begin position="107"/>
        <end position="126"/>
    </location>
</feature>
<dbReference type="Pfam" id="PF07690">
    <property type="entry name" value="MFS_1"/>
    <property type="match status" value="1"/>
</dbReference>
<evidence type="ECO:0000256" key="2">
    <source>
        <dbReference type="ARBA" id="ARBA00022692"/>
    </source>
</evidence>
<feature type="transmembrane region" description="Helical" evidence="5">
    <location>
        <begin position="133"/>
        <end position="150"/>
    </location>
</feature>
<evidence type="ECO:0000256" key="1">
    <source>
        <dbReference type="ARBA" id="ARBA00004141"/>
    </source>
</evidence>
<dbReference type="Proteomes" id="UP000758155">
    <property type="component" value="Unassembled WGS sequence"/>
</dbReference>
<dbReference type="PANTHER" id="PTHR42718:SF27">
    <property type="entry name" value="TRANSPORTER, PUTATIVE-RELATED"/>
    <property type="match status" value="1"/>
</dbReference>
<dbReference type="GO" id="GO:0022857">
    <property type="term" value="F:transmembrane transporter activity"/>
    <property type="evidence" value="ECO:0007669"/>
    <property type="project" value="InterPro"/>
</dbReference>
<dbReference type="Gene3D" id="1.20.1720.10">
    <property type="entry name" value="Multidrug resistance protein D"/>
    <property type="match status" value="1"/>
</dbReference>